<protein>
    <recommendedName>
        <fullName evidence="3">XRE family transcriptional regulator</fullName>
    </recommendedName>
</protein>
<dbReference type="RefSeq" id="WP_269311936.1">
    <property type="nucleotide sequence ID" value="NZ_CP114052.1"/>
</dbReference>
<sequence>MNKNKLKAIMALHGDTQSDLAKILEIAPQTFSNKINERGSEFNKKEITLIKDKYSLSSEEVSDIFFN</sequence>
<evidence type="ECO:0008006" key="3">
    <source>
        <dbReference type="Google" id="ProtNLM"/>
    </source>
</evidence>
<evidence type="ECO:0000313" key="2">
    <source>
        <dbReference type="Proteomes" id="UP001164187"/>
    </source>
</evidence>
<name>A0ABY7JTK4_9FIRM</name>
<dbReference type="SUPFAM" id="SSF47413">
    <property type="entry name" value="lambda repressor-like DNA-binding domains"/>
    <property type="match status" value="1"/>
</dbReference>
<accession>A0ABY7JTK4</accession>
<reference evidence="1" key="1">
    <citation type="submission" date="2022-12" db="EMBL/GenBank/DDBJ databases">
        <title>Peptostreptococcus.</title>
        <authorList>
            <person name="Lee S.H."/>
        </authorList>
    </citation>
    <scope>NUCLEOTIDE SEQUENCE</scope>
    <source>
        <strain evidence="1">CBA3647</strain>
    </source>
</reference>
<evidence type="ECO:0000313" key="1">
    <source>
        <dbReference type="EMBL" id="WAW15242.1"/>
    </source>
</evidence>
<dbReference type="InterPro" id="IPR010982">
    <property type="entry name" value="Lambda_DNA-bd_dom_sf"/>
</dbReference>
<proteinExistence type="predicted"/>
<organism evidence="1 2">
    <name type="scientific">Peptostreptococcus equinus</name>
    <dbReference type="NCBI Taxonomy" id="3003601"/>
    <lineage>
        <taxon>Bacteria</taxon>
        <taxon>Bacillati</taxon>
        <taxon>Bacillota</taxon>
        <taxon>Clostridia</taxon>
        <taxon>Peptostreptococcales</taxon>
        <taxon>Peptostreptococcaceae</taxon>
        <taxon>Peptostreptococcus</taxon>
    </lineage>
</organism>
<keyword evidence="2" id="KW-1185">Reference proteome</keyword>
<dbReference type="Proteomes" id="UP001164187">
    <property type="component" value="Chromosome"/>
</dbReference>
<gene>
    <name evidence="1" type="ORF">O0R46_01985</name>
</gene>
<dbReference type="EMBL" id="CP114052">
    <property type="protein sequence ID" value="WAW15242.1"/>
    <property type="molecule type" value="Genomic_DNA"/>
</dbReference>